<evidence type="ECO:0000313" key="1">
    <source>
        <dbReference type="EMBL" id="RXW33417.1"/>
    </source>
</evidence>
<reference evidence="1 2" key="1">
    <citation type="submission" date="2018-01" db="EMBL/GenBank/DDBJ databases">
        <title>Lactibacter flavus gen. nov., sp. nov., a novel bacterium of the family Propionibacteriaceae isolated from raw milk and dairy products.</title>
        <authorList>
            <person name="Wenning M."/>
            <person name="Breitenwieser F."/>
            <person name="Huptas C."/>
            <person name="von Neubeck M."/>
            <person name="Busse H.-J."/>
            <person name="Scherer S."/>
        </authorList>
    </citation>
    <scope>NUCLEOTIDE SEQUENCE [LARGE SCALE GENOMIC DNA]</scope>
    <source>
        <strain evidence="1 2">VG341</strain>
    </source>
</reference>
<protein>
    <submittedName>
        <fullName evidence="1">Uncharacterized protein</fullName>
    </submittedName>
</protein>
<sequence>MAWTSQGAHGFARHTEGQRHTGRVRFPVQALPYIPPGWPQEVQRPGTPEWEVSAAAFLLDCCPAEYRGYPVLRRHPVILAHFAAAYVDSQVSVCQDGLGAVRASLGPLVEPPVLEAALAAWHEQGALLRRRRREVSLVEEALRGGVFVQKL</sequence>
<proteinExistence type="predicted"/>
<dbReference type="AlphaFoldDB" id="A0A4Q2EIJ8"/>
<evidence type="ECO:0000313" key="2">
    <source>
        <dbReference type="Proteomes" id="UP000290624"/>
    </source>
</evidence>
<organism evidence="1 2">
    <name type="scientific">Propioniciclava flava</name>
    <dbReference type="NCBI Taxonomy" id="2072026"/>
    <lineage>
        <taxon>Bacteria</taxon>
        <taxon>Bacillati</taxon>
        <taxon>Actinomycetota</taxon>
        <taxon>Actinomycetes</taxon>
        <taxon>Propionibacteriales</taxon>
        <taxon>Propionibacteriaceae</taxon>
        <taxon>Propioniciclava</taxon>
    </lineage>
</organism>
<gene>
    <name evidence="1" type="ORF">C1706_01235</name>
</gene>
<name>A0A4Q2EIJ8_9ACTN</name>
<dbReference type="EMBL" id="PPCV01000001">
    <property type="protein sequence ID" value="RXW33417.1"/>
    <property type="molecule type" value="Genomic_DNA"/>
</dbReference>
<keyword evidence="2" id="KW-1185">Reference proteome</keyword>
<accession>A0A4Q2EIJ8</accession>
<comment type="caution">
    <text evidence="1">The sequence shown here is derived from an EMBL/GenBank/DDBJ whole genome shotgun (WGS) entry which is preliminary data.</text>
</comment>
<dbReference type="Proteomes" id="UP000290624">
    <property type="component" value="Unassembled WGS sequence"/>
</dbReference>